<protein>
    <submittedName>
        <fullName evidence="1">Uncharacterized protein</fullName>
    </submittedName>
</protein>
<comment type="caution">
    <text evidence="1">The sequence shown here is derived from an EMBL/GenBank/DDBJ whole genome shotgun (WGS) entry which is preliminary data.</text>
</comment>
<dbReference type="EMBL" id="ANMI01000088">
    <property type="protein sequence ID" value="EPC29784.1"/>
    <property type="molecule type" value="Genomic_DNA"/>
</dbReference>
<dbReference type="AlphaFoldDB" id="A0A8E0IAA0"/>
<name>A0A8E0IAA0_LACPA</name>
<dbReference type="Proteomes" id="UP000014257">
    <property type="component" value="Unassembled WGS sequence"/>
</dbReference>
<organism evidence="1 2">
    <name type="scientific">Lacticaseibacillus paracasei subsp. paracasei Lpp22</name>
    <dbReference type="NCBI Taxonomy" id="1256221"/>
    <lineage>
        <taxon>Bacteria</taxon>
        <taxon>Bacillati</taxon>
        <taxon>Bacillota</taxon>
        <taxon>Bacilli</taxon>
        <taxon>Lactobacillales</taxon>
        <taxon>Lactobacillaceae</taxon>
        <taxon>Lacticaseibacillus</taxon>
    </lineage>
</organism>
<evidence type="ECO:0000313" key="2">
    <source>
        <dbReference type="Proteomes" id="UP000014257"/>
    </source>
</evidence>
<gene>
    <name evidence="1" type="ORF">Lpp22_1400</name>
</gene>
<accession>A0A8E0IAA0</accession>
<sequence length="53" mass="5985">MLADKAVCLISEVGGFFVRHHVAKPLIQIRIPEIFDVSEDVTRFSEKLTNRSA</sequence>
<evidence type="ECO:0000313" key="1">
    <source>
        <dbReference type="EMBL" id="EPC29784.1"/>
    </source>
</evidence>
<proteinExistence type="predicted"/>
<reference evidence="1 2" key="1">
    <citation type="journal article" date="2013" name="PLoS ONE">
        <title>Lactobacillus paracasei comparative genomics: towards species pan-genome definition and exploitation of diversity.</title>
        <authorList>
            <person name="Smokvina T."/>
            <person name="Wels M."/>
            <person name="Polka J."/>
            <person name="Chervaux C."/>
            <person name="Brisse S."/>
            <person name="Boekhorst J."/>
            <person name="van Hylckama Vlieg J.E."/>
            <person name="Siezen R.J."/>
        </authorList>
    </citation>
    <scope>NUCLEOTIDE SEQUENCE [LARGE SCALE GENOMIC DNA]</scope>
    <source>
        <strain evidence="1 2">Lpp22</strain>
    </source>
</reference>